<reference evidence="2 3" key="1">
    <citation type="submission" date="2018-01" db="EMBL/GenBank/DDBJ databases">
        <title>Bacillus asahii Genome sequencing and assembly.</title>
        <authorList>
            <person name="Jiang H."/>
            <person name="Feng Y."/>
            <person name="Zhao F."/>
            <person name="Lin X."/>
        </authorList>
    </citation>
    <scope>NUCLEOTIDE SEQUENCE [LARGE SCALE GENOMIC DNA]</scope>
    <source>
        <strain evidence="2 3">OM18</strain>
    </source>
</reference>
<gene>
    <name evidence="2" type="ORF">BAOM_3700</name>
</gene>
<dbReference type="AlphaFoldDB" id="A0A3T0KV95"/>
<evidence type="ECO:0000313" key="3">
    <source>
        <dbReference type="Proteomes" id="UP000283095"/>
    </source>
</evidence>
<keyword evidence="1" id="KW-0812">Transmembrane</keyword>
<proteinExistence type="predicted"/>
<evidence type="ECO:0000313" key="2">
    <source>
        <dbReference type="EMBL" id="AZV44309.1"/>
    </source>
</evidence>
<sequence>MLNRIVSYVIYGIIALGALGLISQLTTNTIGFLKQIAMLAVFAGIFYLIFRLIQGKANPKEQRAFRKAVRQSKKRTKERTIKPKQNNVANMSSAKSLYKLKARKKSDVQLTVIEGKKNKKKNRASF</sequence>
<evidence type="ECO:0000256" key="1">
    <source>
        <dbReference type="SAM" id="Phobius"/>
    </source>
</evidence>
<protein>
    <recommendedName>
        <fullName evidence="4">YqhP</fullName>
    </recommendedName>
</protein>
<dbReference type="EMBL" id="CP026095">
    <property type="protein sequence ID" value="AZV44309.1"/>
    <property type="molecule type" value="Genomic_DNA"/>
</dbReference>
<evidence type="ECO:0008006" key="4">
    <source>
        <dbReference type="Google" id="ProtNLM"/>
    </source>
</evidence>
<dbReference type="Proteomes" id="UP000283095">
    <property type="component" value="Chromosome"/>
</dbReference>
<organism evidence="2 3">
    <name type="scientific">Peribacillus asahii</name>
    <dbReference type="NCBI Taxonomy" id="228899"/>
    <lineage>
        <taxon>Bacteria</taxon>
        <taxon>Bacillati</taxon>
        <taxon>Bacillota</taxon>
        <taxon>Bacilli</taxon>
        <taxon>Bacillales</taxon>
        <taxon>Bacillaceae</taxon>
        <taxon>Peribacillus</taxon>
    </lineage>
</organism>
<dbReference type="NCBIfam" id="NF041554">
    <property type="entry name" value="SA1362_fam"/>
    <property type="match status" value="1"/>
</dbReference>
<name>A0A3T0KV95_9BACI</name>
<dbReference type="InterPro" id="IPR048110">
    <property type="entry name" value="SA1362/YqhP-like"/>
</dbReference>
<keyword evidence="1" id="KW-1133">Transmembrane helix</keyword>
<accession>A0A3T0KV95</accession>
<dbReference type="KEGG" id="pasa:BAOM_3700"/>
<feature type="transmembrane region" description="Helical" evidence="1">
    <location>
        <begin position="5"/>
        <end position="26"/>
    </location>
</feature>
<feature type="transmembrane region" description="Helical" evidence="1">
    <location>
        <begin position="32"/>
        <end position="53"/>
    </location>
</feature>
<keyword evidence="1" id="KW-0472">Membrane</keyword>